<evidence type="ECO:0000313" key="3">
    <source>
        <dbReference type="EMBL" id="KAK3381538.1"/>
    </source>
</evidence>
<keyword evidence="2" id="KW-0732">Signal</keyword>
<feature type="region of interest" description="Disordered" evidence="1">
    <location>
        <begin position="19"/>
        <end position="104"/>
    </location>
</feature>
<evidence type="ECO:0000256" key="1">
    <source>
        <dbReference type="SAM" id="MobiDB-lite"/>
    </source>
</evidence>
<proteinExistence type="predicted"/>
<organism evidence="3 4">
    <name type="scientific">Podospora didyma</name>
    <dbReference type="NCBI Taxonomy" id="330526"/>
    <lineage>
        <taxon>Eukaryota</taxon>
        <taxon>Fungi</taxon>
        <taxon>Dikarya</taxon>
        <taxon>Ascomycota</taxon>
        <taxon>Pezizomycotina</taxon>
        <taxon>Sordariomycetes</taxon>
        <taxon>Sordariomycetidae</taxon>
        <taxon>Sordariales</taxon>
        <taxon>Podosporaceae</taxon>
        <taxon>Podospora</taxon>
    </lineage>
</organism>
<name>A0AAE0NHB4_9PEZI</name>
<keyword evidence="4" id="KW-1185">Reference proteome</keyword>
<gene>
    <name evidence="3" type="ORF">B0H63DRAFT_207878</name>
</gene>
<reference evidence="3" key="1">
    <citation type="journal article" date="2023" name="Mol. Phylogenet. Evol.">
        <title>Genome-scale phylogeny and comparative genomics of the fungal order Sordariales.</title>
        <authorList>
            <person name="Hensen N."/>
            <person name="Bonometti L."/>
            <person name="Westerberg I."/>
            <person name="Brannstrom I.O."/>
            <person name="Guillou S."/>
            <person name="Cros-Aarteil S."/>
            <person name="Calhoun S."/>
            <person name="Haridas S."/>
            <person name="Kuo A."/>
            <person name="Mondo S."/>
            <person name="Pangilinan J."/>
            <person name="Riley R."/>
            <person name="LaButti K."/>
            <person name="Andreopoulos B."/>
            <person name="Lipzen A."/>
            <person name="Chen C."/>
            <person name="Yan M."/>
            <person name="Daum C."/>
            <person name="Ng V."/>
            <person name="Clum A."/>
            <person name="Steindorff A."/>
            <person name="Ohm R.A."/>
            <person name="Martin F."/>
            <person name="Silar P."/>
            <person name="Natvig D.O."/>
            <person name="Lalanne C."/>
            <person name="Gautier V."/>
            <person name="Ament-Velasquez S.L."/>
            <person name="Kruys A."/>
            <person name="Hutchinson M.I."/>
            <person name="Powell A.J."/>
            <person name="Barry K."/>
            <person name="Miller A.N."/>
            <person name="Grigoriev I.V."/>
            <person name="Debuchy R."/>
            <person name="Gladieux P."/>
            <person name="Hiltunen Thoren M."/>
            <person name="Johannesson H."/>
        </authorList>
    </citation>
    <scope>NUCLEOTIDE SEQUENCE</scope>
    <source>
        <strain evidence="3">CBS 232.78</strain>
    </source>
</reference>
<sequence>MKRGRRIFILILITQLAPMSQGQGGRRRGDDVESGPERGAVDQPSGGCSVNISAAGRQDKGESVFSLGSVETHQPNRGRRWPTGRQGREREKPGLTVPAIPPPD</sequence>
<feature type="chain" id="PRO_5041982947" description="Secreted protein" evidence="2">
    <location>
        <begin position="23"/>
        <end position="104"/>
    </location>
</feature>
<protein>
    <recommendedName>
        <fullName evidence="5">Secreted protein</fullName>
    </recommendedName>
</protein>
<comment type="caution">
    <text evidence="3">The sequence shown here is derived from an EMBL/GenBank/DDBJ whole genome shotgun (WGS) entry which is preliminary data.</text>
</comment>
<evidence type="ECO:0000256" key="2">
    <source>
        <dbReference type="SAM" id="SignalP"/>
    </source>
</evidence>
<dbReference type="EMBL" id="JAULSW010000005">
    <property type="protein sequence ID" value="KAK3381538.1"/>
    <property type="molecule type" value="Genomic_DNA"/>
</dbReference>
<feature type="signal peptide" evidence="2">
    <location>
        <begin position="1"/>
        <end position="22"/>
    </location>
</feature>
<dbReference type="Proteomes" id="UP001285441">
    <property type="component" value="Unassembled WGS sequence"/>
</dbReference>
<reference evidence="3" key="2">
    <citation type="submission" date="2023-06" db="EMBL/GenBank/DDBJ databases">
        <authorList>
            <consortium name="Lawrence Berkeley National Laboratory"/>
            <person name="Haridas S."/>
            <person name="Hensen N."/>
            <person name="Bonometti L."/>
            <person name="Westerberg I."/>
            <person name="Brannstrom I.O."/>
            <person name="Guillou S."/>
            <person name="Cros-Aarteil S."/>
            <person name="Calhoun S."/>
            <person name="Kuo A."/>
            <person name="Mondo S."/>
            <person name="Pangilinan J."/>
            <person name="Riley R."/>
            <person name="LaButti K."/>
            <person name="Andreopoulos B."/>
            <person name="Lipzen A."/>
            <person name="Chen C."/>
            <person name="Yanf M."/>
            <person name="Daum C."/>
            <person name="Ng V."/>
            <person name="Clum A."/>
            <person name="Steindorff A."/>
            <person name="Ohm R."/>
            <person name="Martin F."/>
            <person name="Silar P."/>
            <person name="Natvig D."/>
            <person name="Lalanne C."/>
            <person name="Gautier V."/>
            <person name="Ament-velasquez S.L."/>
            <person name="Kruys A."/>
            <person name="Hutchinson M.I."/>
            <person name="Powell A.J."/>
            <person name="Barry K."/>
            <person name="Miller A.N."/>
            <person name="Grigoriev I.V."/>
            <person name="Debuchy R."/>
            <person name="Gladieux P."/>
            <person name="Thoren M.H."/>
            <person name="Johannesson H."/>
        </authorList>
    </citation>
    <scope>NUCLEOTIDE SEQUENCE</scope>
    <source>
        <strain evidence="3">CBS 232.78</strain>
    </source>
</reference>
<accession>A0AAE0NHB4</accession>
<feature type="compositionally biased region" description="Basic and acidic residues" evidence="1">
    <location>
        <begin position="27"/>
        <end position="40"/>
    </location>
</feature>
<evidence type="ECO:0000313" key="4">
    <source>
        <dbReference type="Proteomes" id="UP001285441"/>
    </source>
</evidence>
<dbReference type="AlphaFoldDB" id="A0AAE0NHB4"/>
<evidence type="ECO:0008006" key="5">
    <source>
        <dbReference type="Google" id="ProtNLM"/>
    </source>
</evidence>